<dbReference type="SUPFAM" id="SSF55781">
    <property type="entry name" value="GAF domain-like"/>
    <property type="match status" value="1"/>
</dbReference>
<dbReference type="InterPro" id="IPR043128">
    <property type="entry name" value="Rev_trsase/Diguanyl_cyclase"/>
</dbReference>
<dbReference type="InterPro" id="IPR000160">
    <property type="entry name" value="GGDEF_dom"/>
</dbReference>
<protein>
    <submittedName>
        <fullName evidence="2">Sensor domain-containing diguanylate cyclase</fullName>
    </submittedName>
</protein>
<proteinExistence type="predicted"/>
<dbReference type="Gene3D" id="3.30.450.40">
    <property type="match status" value="1"/>
</dbReference>
<dbReference type="SMART" id="SM00267">
    <property type="entry name" value="GGDEF"/>
    <property type="match status" value="1"/>
</dbReference>
<dbReference type="PANTHER" id="PTHR43102:SF2">
    <property type="entry name" value="GAF DOMAIN-CONTAINING PROTEIN"/>
    <property type="match status" value="1"/>
</dbReference>
<accession>A0A5R9J6K7</accession>
<dbReference type="InterPro" id="IPR003018">
    <property type="entry name" value="GAF"/>
</dbReference>
<dbReference type="SMART" id="SM00065">
    <property type="entry name" value="GAF"/>
    <property type="match status" value="1"/>
</dbReference>
<evidence type="ECO:0000313" key="2">
    <source>
        <dbReference type="EMBL" id="TLU73254.1"/>
    </source>
</evidence>
<dbReference type="EMBL" id="VCDI01000002">
    <property type="protein sequence ID" value="TLU73254.1"/>
    <property type="molecule type" value="Genomic_DNA"/>
</dbReference>
<comment type="caution">
    <text evidence="2">The sequence shown here is derived from an EMBL/GenBank/DDBJ whole genome shotgun (WGS) entry which is preliminary data.</text>
</comment>
<organism evidence="2 3">
    <name type="scientific">Lichenicoccus roseus</name>
    <dbReference type="NCBI Taxonomy" id="2683649"/>
    <lineage>
        <taxon>Bacteria</taxon>
        <taxon>Pseudomonadati</taxon>
        <taxon>Pseudomonadota</taxon>
        <taxon>Alphaproteobacteria</taxon>
        <taxon>Acetobacterales</taxon>
        <taxon>Acetobacteraceae</taxon>
        <taxon>Lichenicoccus</taxon>
    </lineage>
</organism>
<reference evidence="2 3" key="1">
    <citation type="submission" date="2019-05" db="EMBL/GenBank/DDBJ databases">
        <authorList>
            <person name="Pankratov T."/>
            <person name="Grouzdev D."/>
        </authorList>
    </citation>
    <scope>NUCLEOTIDE SEQUENCE [LARGE SCALE GENOMIC DNA]</scope>
    <source>
        <strain evidence="2 3">KEBCLARHB70R</strain>
    </source>
</reference>
<dbReference type="SUPFAM" id="SSF55073">
    <property type="entry name" value="Nucleotide cyclase"/>
    <property type="match status" value="1"/>
</dbReference>
<dbReference type="InterPro" id="IPR029016">
    <property type="entry name" value="GAF-like_dom_sf"/>
</dbReference>
<dbReference type="RefSeq" id="WP_138325335.1">
    <property type="nucleotide sequence ID" value="NZ_VCDI01000002.1"/>
</dbReference>
<dbReference type="PANTHER" id="PTHR43102">
    <property type="entry name" value="SLR1143 PROTEIN"/>
    <property type="match status" value="1"/>
</dbReference>
<dbReference type="PROSITE" id="PS50887">
    <property type="entry name" value="GGDEF"/>
    <property type="match status" value="1"/>
</dbReference>
<keyword evidence="3" id="KW-1185">Reference proteome</keyword>
<dbReference type="Pfam" id="PF01590">
    <property type="entry name" value="GAF"/>
    <property type="match status" value="1"/>
</dbReference>
<dbReference type="AlphaFoldDB" id="A0A5R9J6K7"/>
<evidence type="ECO:0000259" key="1">
    <source>
        <dbReference type="PROSITE" id="PS50887"/>
    </source>
</evidence>
<dbReference type="Pfam" id="PF00990">
    <property type="entry name" value="GGDEF"/>
    <property type="match status" value="1"/>
</dbReference>
<dbReference type="Gene3D" id="3.30.70.270">
    <property type="match status" value="1"/>
</dbReference>
<dbReference type="OrthoDB" id="9793210at2"/>
<dbReference type="Proteomes" id="UP000305654">
    <property type="component" value="Unassembled WGS sequence"/>
</dbReference>
<name>A0A5R9J6K7_9PROT</name>
<evidence type="ECO:0000313" key="3">
    <source>
        <dbReference type="Proteomes" id="UP000305654"/>
    </source>
</evidence>
<feature type="domain" description="GGDEF" evidence="1">
    <location>
        <begin position="202"/>
        <end position="334"/>
    </location>
</feature>
<sequence>MPMAATPRDEADRLAELLSYEILDTPVDPRFQVFVELAAAFFEVPIALVSLIDAERQWFKAEIGLGAVCETSREMSFCAHAILAPHEVMVVEDARLDARFADNDLVTGSPHIRFYAGAAIVGARGHALGTLCIIDVRPRLMDAAGRRQLAALATGVGSVLELHHSLQQMQRAALHDPLTGLANRSWFEPELQRAVQAAGAGTGCAVLCLDLDRFKIINDTYGHAQGDAVLRDVACRLRSVIRPTDLTGRLGGDEFAILMRGPFPPSAPQRLGMRILSALASPVVLEGAEFTIGGSIGYACAPPHRDAGKMLLAADKALYAAKQAGRGRVVAAPEPPAAAAVSSACGAGHVNPGHARFAPVAGVSCSRP</sequence>
<gene>
    <name evidence="2" type="ORF">FE263_07515</name>
</gene>
<dbReference type="InterPro" id="IPR029787">
    <property type="entry name" value="Nucleotide_cyclase"/>
</dbReference>
<dbReference type="CDD" id="cd01949">
    <property type="entry name" value="GGDEF"/>
    <property type="match status" value="1"/>
</dbReference>
<dbReference type="NCBIfam" id="TIGR00254">
    <property type="entry name" value="GGDEF"/>
    <property type="match status" value="1"/>
</dbReference>